<keyword evidence="7" id="KW-1133">Transmembrane helix</keyword>
<keyword evidence="9" id="KW-1185">Reference proteome</keyword>
<keyword evidence="7" id="KW-0812">Transmembrane</keyword>
<dbReference type="EMBL" id="PUHP01003744">
    <property type="protein sequence ID" value="TQN63796.1"/>
    <property type="molecule type" value="Genomic_DNA"/>
</dbReference>
<evidence type="ECO:0000256" key="1">
    <source>
        <dbReference type="ARBA" id="ARBA00004613"/>
    </source>
</evidence>
<evidence type="ECO:0000256" key="5">
    <source>
        <dbReference type="ARBA" id="ARBA00023180"/>
    </source>
</evidence>
<keyword evidence="4" id="KW-0732">Signal</keyword>
<dbReference type="InterPro" id="IPR004911">
    <property type="entry name" value="Interferon-induced_GILT"/>
</dbReference>
<sequence>MGAHRGCSEHRTVHRQQRQLTTSVSPPPTTSVASSRPDTTTTTTTTTTTRVAGLSKPSSTPPRYRYPEPDTPVVMDEKHGLLEYRLARPPPSYPMTSRVTRRKGLLPVLAMAALFAWSCWGYLRLPTAPARAGVVPDGAPAAAVKDLVPLEAHIMSKCPDARDCLRDLVLPTMMKVQDKVNFTLSYIGTPTENDGVDCKHGPSECMGNIIELCAAHLYPDPKINLGFTMCLTREYSAIPDRTLVEDCALEHAIDIQALNDCATEDDGGFGVGMLRDSVRRSKSVSLFPVKHLASSVKLNEEFYCVRDDGQWKDCPHGAGVNDLVIAIEKLYR</sequence>
<evidence type="ECO:0000313" key="8">
    <source>
        <dbReference type="EMBL" id="TQN63796.1"/>
    </source>
</evidence>
<evidence type="ECO:0000256" key="4">
    <source>
        <dbReference type="ARBA" id="ARBA00022729"/>
    </source>
</evidence>
<comment type="subcellular location">
    <subcellularLocation>
        <location evidence="1">Secreted</location>
    </subcellularLocation>
</comment>
<reference evidence="8 9" key="1">
    <citation type="journal article" date="2019" name="Sci. Rep.">
        <title>Colletotrichum shisoi sp. nov., an anthracnose pathogen of Perilla frutescens in Japan: molecular phylogenetic, morphological and genomic evidence.</title>
        <authorList>
            <person name="Gan P."/>
            <person name="Tsushima A."/>
            <person name="Hiroyama R."/>
            <person name="Narusaka M."/>
            <person name="Takano Y."/>
            <person name="Narusaka Y."/>
            <person name="Kawaradani M."/>
            <person name="Damm U."/>
            <person name="Shirasu K."/>
        </authorList>
    </citation>
    <scope>NUCLEOTIDE SEQUENCE [LARGE SCALE GENOMIC DNA]</scope>
    <source>
        <strain evidence="8 9">PG-2018a</strain>
    </source>
</reference>
<dbReference type="AlphaFoldDB" id="A0A5Q4BAE3"/>
<proteinExistence type="inferred from homology"/>
<evidence type="ECO:0000256" key="6">
    <source>
        <dbReference type="SAM" id="MobiDB-lite"/>
    </source>
</evidence>
<feature type="non-terminal residue" evidence="8">
    <location>
        <position position="332"/>
    </location>
</feature>
<comment type="similarity">
    <text evidence="2">Belongs to the GILT family.</text>
</comment>
<evidence type="ECO:0000256" key="7">
    <source>
        <dbReference type="SAM" id="Phobius"/>
    </source>
</evidence>
<dbReference type="GO" id="GO:0005576">
    <property type="term" value="C:extracellular region"/>
    <property type="evidence" value="ECO:0007669"/>
    <property type="project" value="UniProtKB-SubCell"/>
</dbReference>
<protein>
    <submittedName>
        <fullName evidence="8">GILT-like protein 1</fullName>
    </submittedName>
</protein>
<comment type="caution">
    <text evidence="8">The sequence shown here is derived from an EMBL/GenBank/DDBJ whole genome shotgun (WGS) entry which is preliminary data.</text>
</comment>
<keyword evidence="3" id="KW-0964">Secreted</keyword>
<feature type="region of interest" description="Disordered" evidence="6">
    <location>
        <begin position="1"/>
        <end position="72"/>
    </location>
</feature>
<organism evidence="8 9">
    <name type="scientific">Colletotrichum shisoi</name>
    <dbReference type="NCBI Taxonomy" id="2078593"/>
    <lineage>
        <taxon>Eukaryota</taxon>
        <taxon>Fungi</taxon>
        <taxon>Dikarya</taxon>
        <taxon>Ascomycota</taxon>
        <taxon>Pezizomycotina</taxon>
        <taxon>Sordariomycetes</taxon>
        <taxon>Hypocreomycetidae</taxon>
        <taxon>Glomerellales</taxon>
        <taxon>Glomerellaceae</taxon>
        <taxon>Colletotrichum</taxon>
        <taxon>Colletotrichum destructivum species complex</taxon>
    </lineage>
</organism>
<name>A0A5Q4BAE3_9PEZI</name>
<feature type="compositionally biased region" description="Basic and acidic residues" evidence="6">
    <location>
        <begin position="1"/>
        <end position="11"/>
    </location>
</feature>
<feature type="transmembrane region" description="Helical" evidence="7">
    <location>
        <begin position="104"/>
        <end position="123"/>
    </location>
</feature>
<evidence type="ECO:0000256" key="3">
    <source>
        <dbReference type="ARBA" id="ARBA00022525"/>
    </source>
</evidence>
<evidence type="ECO:0000256" key="2">
    <source>
        <dbReference type="ARBA" id="ARBA00005679"/>
    </source>
</evidence>
<keyword evidence="5" id="KW-0325">Glycoprotein</keyword>
<dbReference type="GO" id="GO:0016671">
    <property type="term" value="F:oxidoreductase activity, acting on a sulfur group of donors, disulfide as acceptor"/>
    <property type="evidence" value="ECO:0007669"/>
    <property type="project" value="InterPro"/>
</dbReference>
<keyword evidence="7" id="KW-0472">Membrane</keyword>
<dbReference type="Proteomes" id="UP000326340">
    <property type="component" value="Unassembled WGS sequence"/>
</dbReference>
<gene>
    <name evidence="8" type="primary">GILT1</name>
    <name evidence="8" type="ORF">CSHISOI_11622</name>
</gene>
<dbReference type="Pfam" id="PF03227">
    <property type="entry name" value="GILT"/>
    <property type="match status" value="1"/>
</dbReference>
<feature type="compositionally biased region" description="Low complexity" evidence="6">
    <location>
        <begin position="30"/>
        <end position="49"/>
    </location>
</feature>
<dbReference type="PANTHER" id="PTHR13234">
    <property type="entry name" value="GAMMA-INTERFERON INDUCIBLE LYSOSOMAL THIOL REDUCTASE GILT"/>
    <property type="match status" value="1"/>
</dbReference>
<dbReference type="OrthoDB" id="958254at2759"/>
<evidence type="ECO:0000313" key="9">
    <source>
        <dbReference type="Proteomes" id="UP000326340"/>
    </source>
</evidence>
<accession>A0A5Q4BAE3</accession>
<dbReference type="PANTHER" id="PTHR13234:SF8">
    <property type="entry name" value="GAMMA-INTERFERON-INDUCIBLE LYSOSOMAL THIOL REDUCTASE"/>
    <property type="match status" value="1"/>
</dbReference>